<accession>A0A498PV07</accession>
<protein>
    <recommendedName>
        <fullName evidence="4">SHOCT domain-containing protein</fullName>
    </recommendedName>
</protein>
<dbReference type="EMBL" id="UPHP01000045">
    <property type="protein sequence ID" value="VBA37586.1"/>
    <property type="molecule type" value="Genomic_DNA"/>
</dbReference>
<evidence type="ECO:0008006" key="4">
    <source>
        <dbReference type="Google" id="ProtNLM"/>
    </source>
</evidence>
<evidence type="ECO:0000256" key="1">
    <source>
        <dbReference type="SAM" id="MobiDB-lite"/>
    </source>
</evidence>
<dbReference type="OrthoDB" id="5996503at2"/>
<dbReference type="RefSeq" id="WP_122525340.1">
    <property type="nucleotide sequence ID" value="NZ_UPHP01000045.1"/>
</dbReference>
<evidence type="ECO:0000313" key="2">
    <source>
        <dbReference type="EMBL" id="VBA37586.1"/>
    </source>
</evidence>
<organism evidence="2 3">
    <name type="scientific">Mycobacterium attenuatum</name>
    <dbReference type="NCBI Taxonomy" id="2341086"/>
    <lineage>
        <taxon>Bacteria</taxon>
        <taxon>Bacillati</taxon>
        <taxon>Actinomycetota</taxon>
        <taxon>Actinomycetes</taxon>
        <taxon>Mycobacteriales</taxon>
        <taxon>Mycobacteriaceae</taxon>
        <taxon>Mycobacterium</taxon>
    </lineage>
</organism>
<sequence length="80" mass="8542">MAHAGGADNAPTGALGSTAELRRRDHEALRADEPAEPNHRSTGSPITGIAAELRELADLRDSVILTDEESAQQKQRLLSQ</sequence>
<name>A0A498PV07_9MYCO</name>
<keyword evidence="3" id="KW-1185">Reference proteome</keyword>
<gene>
    <name evidence="2" type="ORF">LAUMK136_02012</name>
</gene>
<feature type="region of interest" description="Disordered" evidence="1">
    <location>
        <begin position="1"/>
        <end position="49"/>
    </location>
</feature>
<reference evidence="2 3" key="1">
    <citation type="submission" date="2018-09" db="EMBL/GenBank/DDBJ databases">
        <authorList>
            <person name="Tagini F."/>
        </authorList>
    </citation>
    <scope>NUCLEOTIDE SEQUENCE [LARGE SCALE GENOMIC DNA]</scope>
    <source>
        <strain evidence="2 3">MK136</strain>
    </source>
</reference>
<evidence type="ECO:0000313" key="3">
    <source>
        <dbReference type="Proteomes" id="UP000273307"/>
    </source>
</evidence>
<dbReference type="Proteomes" id="UP000273307">
    <property type="component" value="Unassembled WGS sequence"/>
</dbReference>
<proteinExistence type="predicted"/>
<dbReference type="AlphaFoldDB" id="A0A498PV07"/>
<feature type="compositionally biased region" description="Basic and acidic residues" evidence="1">
    <location>
        <begin position="20"/>
        <end position="39"/>
    </location>
</feature>